<feature type="domain" description="Glycosyl transferase family 1" evidence="1">
    <location>
        <begin position="184"/>
        <end position="311"/>
    </location>
</feature>
<dbReference type="Pfam" id="PF13439">
    <property type="entry name" value="Glyco_transf_4"/>
    <property type="match status" value="1"/>
</dbReference>
<dbReference type="STRING" id="641691.SAMN05421636_107166"/>
<keyword evidence="4" id="KW-1185">Reference proteome</keyword>
<proteinExistence type="predicted"/>
<dbReference type="GO" id="GO:0016757">
    <property type="term" value="F:glycosyltransferase activity"/>
    <property type="evidence" value="ECO:0007669"/>
    <property type="project" value="InterPro"/>
</dbReference>
<accession>A0A1G7FKP1</accession>
<dbReference type="PANTHER" id="PTHR12526">
    <property type="entry name" value="GLYCOSYLTRANSFERASE"/>
    <property type="match status" value="1"/>
</dbReference>
<dbReference type="Proteomes" id="UP000199109">
    <property type="component" value="Unassembled WGS sequence"/>
</dbReference>
<dbReference type="Pfam" id="PF00534">
    <property type="entry name" value="Glycos_transf_1"/>
    <property type="match status" value="1"/>
</dbReference>
<dbReference type="Gene3D" id="3.40.50.2000">
    <property type="entry name" value="Glycogen Phosphorylase B"/>
    <property type="match status" value="2"/>
</dbReference>
<gene>
    <name evidence="3" type="ORF">SAMN05421636_107166</name>
</gene>
<dbReference type="OrthoDB" id="791981at2"/>
<keyword evidence="3" id="KW-0808">Transferase</keyword>
<dbReference type="InterPro" id="IPR028098">
    <property type="entry name" value="Glyco_trans_4-like_N"/>
</dbReference>
<dbReference type="RefSeq" id="WP_091870433.1">
    <property type="nucleotide sequence ID" value="NZ_FNAO01000007.1"/>
</dbReference>
<feature type="domain" description="Glycosyltransferase subfamily 4-like N-terminal" evidence="2">
    <location>
        <begin position="27"/>
        <end position="173"/>
    </location>
</feature>
<evidence type="ECO:0000259" key="1">
    <source>
        <dbReference type="Pfam" id="PF00534"/>
    </source>
</evidence>
<reference evidence="3 4" key="1">
    <citation type="submission" date="2016-10" db="EMBL/GenBank/DDBJ databases">
        <authorList>
            <person name="de Groot N.N."/>
        </authorList>
    </citation>
    <scope>NUCLEOTIDE SEQUENCE [LARGE SCALE GENOMIC DNA]</scope>
    <source>
        <strain evidence="3 4">DSM 23421</strain>
    </source>
</reference>
<dbReference type="CDD" id="cd03811">
    <property type="entry name" value="GT4_GT28_WabH-like"/>
    <property type="match status" value="1"/>
</dbReference>
<protein>
    <submittedName>
        <fullName evidence="3">Glycosyltransferase involved in cell wall bisynthesis</fullName>
    </submittedName>
</protein>
<evidence type="ECO:0000259" key="2">
    <source>
        <dbReference type="Pfam" id="PF13439"/>
    </source>
</evidence>
<sequence length="361" mass="40553">MQESHRTNFTENKRIKVVFMIPSLVAGGAEKVFAYVSQNLSSDKFSTTLLVMGKSEQTTYSVDNVPVIYLGKSRVLHAIPSLFHFLSRNKPDIVLSSVGHLNMVSGFFALLFPSIRFVIRPTNIESKEVGGWLVKKCFSQVDAVICQSQDMADNFKKLYNTSTDKICIIGNPITNPDEINVVDSIEKNHNFITVGRLSKIKGHARILRILARLNKKFHYTIIGDGPERDNLRAQANELNLDSKITYISYTDEVNKYLVQNDLFLQGSFSEGFPNAVLESCTMGTPALAFDVPGGTKEIIEHDKNGYLVKNETEYLRILAADHNWKRSDVRNSVLSNFSSEIVIDKYEKLILSVVSSTTNEN</sequence>
<organism evidence="3 4">
    <name type="scientific">Pricia antarctica</name>
    <dbReference type="NCBI Taxonomy" id="641691"/>
    <lineage>
        <taxon>Bacteria</taxon>
        <taxon>Pseudomonadati</taxon>
        <taxon>Bacteroidota</taxon>
        <taxon>Flavobacteriia</taxon>
        <taxon>Flavobacteriales</taxon>
        <taxon>Flavobacteriaceae</taxon>
        <taxon>Pricia</taxon>
    </lineage>
</organism>
<dbReference type="AlphaFoldDB" id="A0A1G7FKP1"/>
<evidence type="ECO:0000313" key="3">
    <source>
        <dbReference type="EMBL" id="SDE76399.1"/>
    </source>
</evidence>
<dbReference type="EMBL" id="FNAO01000007">
    <property type="protein sequence ID" value="SDE76399.1"/>
    <property type="molecule type" value="Genomic_DNA"/>
</dbReference>
<dbReference type="SUPFAM" id="SSF53756">
    <property type="entry name" value="UDP-Glycosyltransferase/glycogen phosphorylase"/>
    <property type="match status" value="1"/>
</dbReference>
<evidence type="ECO:0000313" key="4">
    <source>
        <dbReference type="Proteomes" id="UP000199109"/>
    </source>
</evidence>
<name>A0A1G7FKP1_9FLAO</name>
<dbReference type="InterPro" id="IPR001296">
    <property type="entry name" value="Glyco_trans_1"/>
</dbReference>
<dbReference type="PANTHER" id="PTHR12526:SF630">
    <property type="entry name" value="GLYCOSYLTRANSFERASE"/>
    <property type="match status" value="1"/>
</dbReference>